<dbReference type="Proteomes" id="UP000663297">
    <property type="component" value="Chromosome 4"/>
</dbReference>
<evidence type="ECO:0000313" key="3">
    <source>
        <dbReference type="EMBL" id="QPC68984.1"/>
    </source>
</evidence>
<dbReference type="Gene3D" id="3.40.50.410">
    <property type="entry name" value="von Willebrand factor, type A domain"/>
    <property type="match status" value="1"/>
</dbReference>
<name>A0A7S8DI61_FUSCU</name>
<dbReference type="AlphaFoldDB" id="A0A7S8DI61"/>
<dbReference type="PROSITE" id="PS50234">
    <property type="entry name" value="VWFA"/>
    <property type="match status" value="1"/>
</dbReference>
<protein>
    <recommendedName>
        <fullName evidence="5">von Willebrand factor A domain-containing protein 5A</fullName>
    </recommendedName>
</protein>
<dbReference type="PANTHER" id="PTHR45737">
    <property type="entry name" value="VON WILLEBRAND FACTOR A DOMAIN-CONTAINING PROTEIN 5A"/>
    <property type="match status" value="1"/>
</dbReference>
<dbReference type="PANTHER" id="PTHR45737:SF4">
    <property type="entry name" value="VON WILLEBRAND DOMAIN PROTEIN (AFU_ORTHOLOGUE AFUA_4G01160)"/>
    <property type="match status" value="1"/>
</dbReference>
<dbReference type="Pfam" id="PF08487">
    <property type="entry name" value="VIT"/>
    <property type="match status" value="1"/>
</dbReference>
<gene>
    <name evidence="3" type="ORF">HYE67_011215</name>
</gene>
<dbReference type="InterPro" id="IPR036465">
    <property type="entry name" value="vWFA_dom_sf"/>
</dbReference>
<reference evidence="3" key="1">
    <citation type="submission" date="2020-11" db="EMBL/GenBank/DDBJ databases">
        <title>The chromosome-scale genome resource for two endophytic Fusarium species: F. culmorum and F. pseudograminearum.</title>
        <authorList>
            <person name="Yuan Z."/>
        </authorList>
    </citation>
    <scope>NUCLEOTIDE SEQUENCE</scope>
    <source>
        <strain evidence="3">Class2-1B</strain>
    </source>
</reference>
<dbReference type="InterPro" id="IPR013694">
    <property type="entry name" value="VIT"/>
</dbReference>
<dbReference type="InterPro" id="IPR002035">
    <property type="entry name" value="VWF_A"/>
</dbReference>
<accession>A0A7S8DI61</accession>
<dbReference type="SMART" id="SM00327">
    <property type="entry name" value="VWA"/>
    <property type="match status" value="1"/>
</dbReference>
<dbReference type="SMART" id="SM00609">
    <property type="entry name" value="VIT"/>
    <property type="match status" value="1"/>
</dbReference>
<dbReference type="PROSITE" id="PS51468">
    <property type="entry name" value="VIT"/>
    <property type="match status" value="1"/>
</dbReference>
<dbReference type="SUPFAM" id="SSF53300">
    <property type="entry name" value="vWA-like"/>
    <property type="match status" value="1"/>
</dbReference>
<organism evidence="3 4">
    <name type="scientific">Fusarium culmorum</name>
    <dbReference type="NCBI Taxonomy" id="5516"/>
    <lineage>
        <taxon>Eukaryota</taxon>
        <taxon>Fungi</taxon>
        <taxon>Dikarya</taxon>
        <taxon>Ascomycota</taxon>
        <taxon>Pezizomycotina</taxon>
        <taxon>Sordariomycetes</taxon>
        <taxon>Hypocreomycetidae</taxon>
        <taxon>Hypocreales</taxon>
        <taxon>Nectriaceae</taxon>
        <taxon>Fusarium</taxon>
    </lineage>
</organism>
<feature type="domain" description="VIT" evidence="2">
    <location>
        <begin position="82"/>
        <end position="213"/>
    </location>
</feature>
<dbReference type="Pfam" id="PF13768">
    <property type="entry name" value="VWA_3"/>
    <property type="match status" value="1"/>
</dbReference>
<evidence type="ECO:0000259" key="2">
    <source>
        <dbReference type="PROSITE" id="PS51468"/>
    </source>
</evidence>
<proteinExistence type="predicted"/>
<sequence>MAGRHVPTRRLQSGVLFSAPDETQRFPPDEDIRQPKILKANNIQRRIRIENVNCDSSSSTTAPGHPVSLAISSAMPGLTQAIMPPSLKEGKTTMCLPILKVSSTTMIEGTLAHTAIIQSFRNPSEMAIDEARHTFPLYDGAVVTEFECTIGDERRLRGVVKSKEQAQKEYKNAVYEQAKAAALLEEHTPEIFETSLGNIPSATTVEIKIVYIQELKVVMMEGEATEGVVFIVPTSIAPRYGKFQPASGIICDGLDIKIMVLNDGSTNPDGCQEESGHKVFYDGPQEMEPRQRSDGSGEQPLREYHCWEHHSDKPTLAKDFVFVIQMKKGHEMQSQAIVCPPDDAGMAAMMVSIRPSDLFRNAIIPQSFSVEILLMLDQSSSMNERVGKYNGPRKIDVLREAMFLVISGLPKTCSFNIISWGSETWAMWEHAKGHSPSNIKDAKDYISQIDANLRGTDLLRALKSTVQRRQDHSKSTQIIVLTDGQLNPNKSMEFVWKTRQALQNKIRFFTLGIGGNVPHRLIEGIAKLGGGFGDIVDTTQNPRWHGRLNRLLKSALEPDSWNCDIDIGQGFERKSLVDFRLNGGTSDPQRVPYLQAPYTITALHPFTYTSIFFLIDVKDCRILPTEVTIITTTNGMKKKKTYGLPVRQMTGRDGTMHKLAAKAAMTDLEYLVKQESSNSPQVGDNAQTIGIRYSITSKWTSFAAVPQDETTTTTVEGSMVEHYKAMYEDVGFHELLATTGPDSDDCTDCGYNPDNVEDTSSSTPALFPTTCSYVPSYKRKACKNQADSDGPSQEECEMVSKRVRSKIDTPRARRITRGKERRGRTTRLSPDRFAGSSVVKSIRWRRATPDMAISFDRTSESESREEGNTSLSPKTIDPLKWEITVKHQNGQGLFELPESTKRLLYLHFCPNAALVAVERLETLLQSQGIDQGVSNVVLVDTIMTIMCYQTHLALEEDLWDLMMERAQNAVTETIGQDTMEVLEDILTASMMHQHYTILTGVNDNEDGWSTGREICPVWGVRWQSLRTFFCQFDHDIEATDVFNDWAEFWKHQKETGHMVCPRESTEE</sequence>
<feature type="domain" description="VWFA" evidence="1">
    <location>
        <begin position="371"/>
        <end position="556"/>
    </location>
</feature>
<evidence type="ECO:0000313" key="4">
    <source>
        <dbReference type="Proteomes" id="UP000663297"/>
    </source>
</evidence>
<dbReference type="EMBL" id="CP064750">
    <property type="protein sequence ID" value="QPC68984.1"/>
    <property type="molecule type" value="Genomic_DNA"/>
</dbReference>
<evidence type="ECO:0000259" key="1">
    <source>
        <dbReference type="PROSITE" id="PS50234"/>
    </source>
</evidence>
<evidence type="ECO:0008006" key="5">
    <source>
        <dbReference type="Google" id="ProtNLM"/>
    </source>
</evidence>